<gene>
    <name evidence="2" type="ORF">FN976_05545</name>
</gene>
<name>A0A562ZUY3_9BURK</name>
<evidence type="ECO:0000313" key="2">
    <source>
        <dbReference type="EMBL" id="TWO72176.1"/>
    </source>
</evidence>
<dbReference type="Gene3D" id="1.25.40.10">
    <property type="entry name" value="Tetratricopeptide repeat domain"/>
    <property type="match status" value="1"/>
</dbReference>
<feature type="region of interest" description="Disordered" evidence="1">
    <location>
        <begin position="505"/>
        <end position="533"/>
    </location>
</feature>
<protein>
    <submittedName>
        <fullName evidence="2">Sel1 repeat family protein</fullName>
    </submittedName>
</protein>
<dbReference type="Proteomes" id="UP000318199">
    <property type="component" value="Unassembled WGS sequence"/>
</dbReference>
<reference evidence="2 3" key="1">
    <citation type="submission" date="2019-07" db="EMBL/GenBank/DDBJ databases">
        <title>Caenimonas sedimenti sp. nov., isolated from activated sludge.</title>
        <authorList>
            <person name="Xu J."/>
        </authorList>
    </citation>
    <scope>NUCLEOTIDE SEQUENCE [LARGE SCALE GENOMIC DNA]</scope>
    <source>
        <strain evidence="2 3">HX-9-20</strain>
    </source>
</reference>
<comment type="caution">
    <text evidence="2">The sequence shown here is derived from an EMBL/GenBank/DDBJ whole genome shotgun (WGS) entry which is preliminary data.</text>
</comment>
<keyword evidence="3" id="KW-1185">Reference proteome</keyword>
<dbReference type="InterPro" id="IPR052945">
    <property type="entry name" value="Mitotic_Regulator"/>
</dbReference>
<accession>A0A562ZUY3</accession>
<dbReference type="AlphaFoldDB" id="A0A562ZUY3"/>
<dbReference type="EMBL" id="VOBQ01000004">
    <property type="protein sequence ID" value="TWO72176.1"/>
    <property type="molecule type" value="Genomic_DNA"/>
</dbReference>
<evidence type="ECO:0000256" key="1">
    <source>
        <dbReference type="SAM" id="MobiDB-lite"/>
    </source>
</evidence>
<organism evidence="2 3">
    <name type="scientific">Caenimonas sedimenti</name>
    <dbReference type="NCBI Taxonomy" id="2596921"/>
    <lineage>
        <taxon>Bacteria</taxon>
        <taxon>Pseudomonadati</taxon>
        <taxon>Pseudomonadota</taxon>
        <taxon>Betaproteobacteria</taxon>
        <taxon>Burkholderiales</taxon>
        <taxon>Comamonadaceae</taxon>
        <taxon>Caenimonas</taxon>
    </lineage>
</organism>
<dbReference type="SMART" id="SM00671">
    <property type="entry name" value="SEL1"/>
    <property type="match status" value="3"/>
</dbReference>
<dbReference type="Pfam" id="PF08238">
    <property type="entry name" value="Sel1"/>
    <property type="match status" value="3"/>
</dbReference>
<dbReference type="PANTHER" id="PTHR43628:SF1">
    <property type="entry name" value="CHITIN SYNTHASE REGULATORY FACTOR 2-RELATED"/>
    <property type="match status" value="1"/>
</dbReference>
<dbReference type="OrthoDB" id="5365194at2"/>
<dbReference type="RefSeq" id="WP_145891829.1">
    <property type="nucleotide sequence ID" value="NZ_VOBQ01000004.1"/>
</dbReference>
<dbReference type="InterPro" id="IPR006597">
    <property type="entry name" value="Sel1-like"/>
</dbReference>
<dbReference type="InterPro" id="IPR011990">
    <property type="entry name" value="TPR-like_helical_dom_sf"/>
</dbReference>
<dbReference type="PANTHER" id="PTHR43628">
    <property type="entry name" value="ACTIVATOR OF C KINASE PROTEIN 1-RELATED"/>
    <property type="match status" value="1"/>
</dbReference>
<evidence type="ECO:0000313" key="3">
    <source>
        <dbReference type="Proteomes" id="UP000318199"/>
    </source>
</evidence>
<proteinExistence type="predicted"/>
<sequence>MSLNFQALGTLAAWELQAPLQGGIAFESLLRRCQLDYSLASLDRVDTLLLALRKTQKLQAASFLESDANRNLLLLLAFYMGELLGRGLRRPPTWFTYEQLVAADPGLQATIRRTFLTSMACRFPGTDSKVDFVMPMQVVAARLFAPEAAMQSLRANAALVFNQDAAQARLPLPPLPPQHLGIPLQAGPVKGRLNEEQPVTMERPGWVARDKLQFLFDCEEALLRGGRVVWAALVQAEPKLSLPAATHGGAPGELLYDPQGRTAPADLAAVAKAVLALKGEKPADPALAAFCAHLADEKARVFGLAVPAALSAHPLKTSSTYFDRRHLPGARLSGLIFPAVISDAHPGAVLLLPLPLWPEALRKKSLPPKPAATPPPVVDAEALFQQGLKHAEGKGAAEDPERAHELWLRAAAAGHIGAVLEVALQYANGIGVERDMPLAIAYYLEAAEQGHAGAQFSAGKLLLMKNEPSYNRKEAAVWLKRAAEQGSEEAAKLLAQHGLEGEEKPGLLRRLISRKKESTGSTKDADDADDSKD</sequence>
<dbReference type="SUPFAM" id="SSF81901">
    <property type="entry name" value="HCP-like"/>
    <property type="match status" value="1"/>
</dbReference>